<protein>
    <recommendedName>
        <fullName evidence="4">Survival of motor neuron-related-splicing factor 30</fullName>
    </recommendedName>
</protein>
<feature type="region of interest" description="Disordered" evidence="1">
    <location>
        <begin position="92"/>
        <end position="118"/>
    </location>
</feature>
<name>A0AAD9MVD3_9ANNE</name>
<dbReference type="EMBL" id="JAODUP010000762">
    <property type="protein sequence ID" value="KAK2144384.1"/>
    <property type="molecule type" value="Genomic_DNA"/>
</dbReference>
<accession>A0AAD9MVD3</accession>
<evidence type="ECO:0000313" key="3">
    <source>
        <dbReference type="Proteomes" id="UP001208570"/>
    </source>
</evidence>
<feature type="compositionally biased region" description="Basic residues" evidence="1">
    <location>
        <begin position="39"/>
        <end position="49"/>
    </location>
</feature>
<keyword evidence="3" id="KW-1185">Reference proteome</keyword>
<gene>
    <name evidence="2" type="ORF">LSH36_762g00015</name>
</gene>
<proteinExistence type="predicted"/>
<organism evidence="2 3">
    <name type="scientific">Paralvinella palmiformis</name>
    <dbReference type="NCBI Taxonomy" id="53620"/>
    <lineage>
        <taxon>Eukaryota</taxon>
        <taxon>Metazoa</taxon>
        <taxon>Spiralia</taxon>
        <taxon>Lophotrochozoa</taxon>
        <taxon>Annelida</taxon>
        <taxon>Polychaeta</taxon>
        <taxon>Sedentaria</taxon>
        <taxon>Canalipalpata</taxon>
        <taxon>Terebellida</taxon>
        <taxon>Terebelliformia</taxon>
        <taxon>Alvinellidae</taxon>
        <taxon>Paralvinella</taxon>
    </lineage>
</organism>
<dbReference type="Proteomes" id="UP001208570">
    <property type="component" value="Unassembled WGS sequence"/>
</dbReference>
<evidence type="ECO:0000256" key="1">
    <source>
        <dbReference type="SAM" id="MobiDB-lite"/>
    </source>
</evidence>
<feature type="region of interest" description="Disordered" evidence="1">
    <location>
        <begin position="1"/>
        <end position="59"/>
    </location>
</feature>
<dbReference type="AlphaFoldDB" id="A0AAD9MVD3"/>
<comment type="caution">
    <text evidence="2">The sequence shown here is derived from an EMBL/GenBank/DDBJ whole genome shotgun (WGS) entry which is preliminary data.</text>
</comment>
<sequence length="118" mass="13303">MTVSLLLPVGQGQKRSGEDAGLIKPKSKRDKIAAEREYKKKKAQKKAQRLKQLEEERESEKNKWLDFNAKIFSKTSKGKVKKSIFATPDSVSGRVGVGTCGKSGKPMTQFPQHEKWKK</sequence>
<reference evidence="2" key="1">
    <citation type="journal article" date="2023" name="Mol. Biol. Evol.">
        <title>Third-Generation Sequencing Reveals the Adaptive Role of the Epigenome in Three Deep-Sea Polychaetes.</title>
        <authorList>
            <person name="Perez M."/>
            <person name="Aroh O."/>
            <person name="Sun Y."/>
            <person name="Lan Y."/>
            <person name="Juniper S.K."/>
            <person name="Young C.R."/>
            <person name="Angers B."/>
            <person name="Qian P.Y."/>
        </authorList>
    </citation>
    <scope>NUCLEOTIDE SEQUENCE</scope>
    <source>
        <strain evidence="2">P08H-3</strain>
    </source>
</reference>
<evidence type="ECO:0008006" key="4">
    <source>
        <dbReference type="Google" id="ProtNLM"/>
    </source>
</evidence>
<evidence type="ECO:0000313" key="2">
    <source>
        <dbReference type="EMBL" id="KAK2144384.1"/>
    </source>
</evidence>